<dbReference type="PANTHER" id="PTHR35568">
    <property type="entry name" value="TRANSCRIPTIONAL REGULATOR DAUR"/>
    <property type="match status" value="1"/>
</dbReference>
<dbReference type="InterPro" id="IPR013559">
    <property type="entry name" value="YheO"/>
</dbReference>
<evidence type="ECO:0008006" key="6">
    <source>
        <dbReference type="Google" id="ProtNLM"/>
    </source>
</evidence>
<dbReference type="PANTHER" id="PTHR35568:SF1">
    <property type="entry name" value="TRANSCRIPTIONAL REGULATOR DAUR"/>
    <property type="match status" value="1"/>
</dbReference>
<sequence>MAANPRPTRKRPTEEAGSGRGMAFTLSQRAYAARVVEIVAPIVPALARALQPRTEVVLHDLTRMPNTIAAIAGAITGREVGGPPTDLGLRTFRSDRPEDMINYRTETAEGLVLRSSSMFFRTPSGVPVACLCVNSDVHDLQRAKEVLEALTAFNGAAGASVAEAPVETFPATVDDLADGIIRQAIEDVGVPLHLMKKSHKVEVVRDLDQRGFFAIREAVDVIAQRLGVSRYTIYNYLNEISSDAETGQAADATRPPKSP</sequence>
<dbReference type="AlphaFoldDB" id="A0A5N8XAV4"/>
<gene>
    <name evidence="4" type="ORF">FNH08_00155</name>
</gene>
<accession>A0A5N8XAV4</accession>
<comment type="caution">
    <text evidence="4">The sequence shown here is derived from an EMBL/GenBank/DDBJ whole genome shotgun (WGS) entry which is preliminary data.</text>
</comment>
<evidence type="ECO:0000313" key="5">
    <source>
        <dbReference type="Proteomes" id="UP000400924"/>
    </source>
</evidence>
<evidence type="ECO:0000256" key="1">
    <source>
        <dbReference type="SAM" id="MobiDB-lite"/>
    </source>
</evidence>
<proteinExistence type="predicted"/>
<keyword evidence="5" id="KW-1185">Reference proteome</keyword>
<evidence type="ECO:0000259" key="2">
    <source>
        <dbReference type="Pfam" id="PF08348"/>
    </source>
</evidence>
<protein>
    <recommendedName>
        <fullName evidence="6">Transcriptional regulator</fullName>
    </recommendedName>
</protein>
<evidence type="ECO:0000259" key="3">
    <source>
        <dbReference type="Pfam" id="PF13309"/>
    </source>
</evidence>
<feature type="domain" description="YheO-like" evidence="2">
    <location>
        <begin position="39"/>
        <end position="145"/>
    </location>
</feature>
<dbReference type="Pfam" id="PF08348">
    <property type="entry name" value="PAS_6"/>
    <property type="match status" value="1"/>
</dbReference>
<dbReference type="Pfam" id="PF13309">
    <property type="entry name" value="HTH_22"/>
    <property type="match status" value="1"/>
</dbReference>
<dbReference type="RefSeq" id="WP_152769142.1">
    <property type="nucleotide sequence ID" value="NZ_VJZC01000001.1"/>
</dbReference>
<dbReference type="EMBL" id="VJZC01000001">
    <property type="protein sequence ID" value="MPY55655.1"/>
    <property type="molecule type" value="Genomic_DNA"/>
</dbReference>
<evidence type="ECO:0000313" key="4">
    <source>
        <dbReference type="EMBL" id="MPY55655.1"/>
    </source>
</evidence>
<organism evidence="4 5">
    <name type="scientific">Streptomyces spongiae</name>
    <dbReference type="NCBI Taxonomy" id="565072"/>
    <lineage>
        <taxon>Bacteria</taxon>
        <taxon>Bacillati</taxon>
        <taxon>Actinomycetota</taxon>
        <taxon>Actinomycetes</taxon>
        <taxon>Kitasatosporales</taxon>
        <taxon>Streptomycetaceae</taxon>
        <taxon>Streptomyces</taxon>
    </lineage>
</organism>
<dbReference type="InterPro" id="IPR039446">
    <property type="entry name" value="DauR-like"/>
</dbReference>
<feature type="region of interest" description="Disordered" evidence="1">
    <location>
        <begin position="1"/>
        <end position="21"/>
    </location>
</feature>
<dbReference type="InterPro" id="IPR039445">
    <property type="entry name" value="DauR-like_HTH"/>
</dbReference>
<feature type="domain" description="Transcriptional regulator DauR-like HTH" evidence="3">
    <location>
        <begin position="178"/>
        <end position="238"/>
    </location>
</feature>
<dbReference type="Proteomes" id="UP000400924">
    <property type="component" value="Unassembled WGS sequence"/>
</dbReference>
<reference evidence="4 5" key="1">
    <citation type="submission" date="2019-07" db="EMBL/GenBank/DDBJ databases">
        <title>New species of Amycolatopsis and Streptomyces.</title>
        <authorList>
            <person name="Duangmal K."/>
            <person name="Teo W.F.A."/>
            <person name="Lipun K."/>
        </authorList>
    </citation>
    <scope>NUCLEOTIDE SEQUENCE [LARGE SCALE GENOMIC DNA]</scope>
    <source>
        <strain evidence="4 5">NBRC 106415</strain>
    </source>
</reference>
<name>A0A5N8XAV4_9ACTN</name>
<dbReference type="OrthoDB" id="9796595at2"/>